<comment type="similarity">
    <text evidence="2">Belongs to the CLASP family.</text>
</comment>
<organism evidence="10 11">
    <name type="scientific">Stachybotrys chlorohalonatus (strain IBT 40285)</name>
    <dbReference type="NCBI Taxonomy" id="1283841"/>
    <lineage>
        <taxon>Eukaryota</taxon>
        <taxon>Fungi</taxon>
        <taxon>Dikarya</taxon>
        <taxon>Ascomycota</taxon>
        <taxon>Pezizomycotina</taxon>
        <taxon>Sordariomycetes</taxon>
        <taxon>Hypocreomycetidae</taxon>
        <taxon>Hypocreales</taxon>
        <taxon>Stachybotryaceae</taxon>
        <taxon>Stachybotrys</taxon>
    </lineage>
</organism>
<feature type="domain" description="TOG" evidence="9">
    <location>
        <begin position="860"/>
        <end position="1112"/>
    </location>
</feature>
<feature type="compositionally biased region" description="Low complexity" evidence="8">
    <location>
        <begin position="787"/>
        <end position="798"/>
    </location>
</feature>
<evidence type="ECO:0000256" key="1">
    <source>
        <dbReference type="ARBA" id="ARBA00004186"/>
    </source>
</evidence>
<dbReference type="GO" id="GO:0005876">
    <property type="term" value="C:spindle microtubule"/>
    <property type="evidence" value="ECO:0007669"/>
    <property type="project" value="TreeGrafter"/>
</dbReference>
<feature type="region of interest" description="Disordered" evidence="8">
    <location>
        <begin position="509"/>
        <end position="798"/>
    </location>
</feature>
<evidence type="ECO:0000259" key="9">
    <source>
        <dbReference type="SMART" id="SM01349"/>
    </source>
</evidence>
<protein>
    <recommendedName>
        <fullName evidence="9">TOG domain-containing protein</fullName>
    </recommendedName>
</protein>
<dbReference type="OMA" id="GNAPHDF"/>
<dbReference type="GO" id="GO:0060172">
    <property type="term" value="P:astral microtubule depolymerization"/>
    <property type="evidence" value="ECO:0007669"/>
    <property type="project" value="TreeGrafter"/>
</dbReference>
<evidence type="ECO:0000256" key="7">
    <source>
        <dbReference type="ARBA" id="ARBA00024889"/>
    </source>
</evidence>
<dbReference type="GO" id="GO:0051301">
    <property type="term" value="P:cell division"/>
    <property type="evidence" value="ECO:0007669"/>
    <property type="project" value="UniProtKB-KW"/>
</dbReference>
<evidence type="ECO:0000313" key="10">
    <source>
        <dbReference type="EMBL" id="KFA65237.1"/>
    </source>
</evidence>
<feature type="compositionally biased region" description="Low complexity" evidence="8">
    <location>
        <begin position="509"/>
        <end position="520"/>
    </location>
</feature>
<evidence type="ECO:0000256" key="4">
    <source>
        <dbReference type="ARBA" id="ARBA00022618"/>
    </source>
</evidence>
<feature type="compositionally biased region" description="Low complexity" evidence="8">
    <location>
        <begin position="237"/>
        <end position="257"/>
    </location>
</feature>
<feature type="domain" description="TOG" evidence="9">
    <location>
        <begin position="284"/>
        <end position="522"/>
    </location>
</feature>
<keyword evidence="11" id="KW-1185">Reference proteome</keyword>
<dbReference type="STRING" id="1283841.A0A084QMQ2"/>
<dbReference type="GO" id="GO:1990023">
    <property type="term" value="C:mitotic spindle midzone"/>
    <property type="evidence" value="ECO:0007669"/>
    <property type="project" value="TreeGrafter"/>
</dbReference>
<dbReference type="PANTHER" id="PTHR21567">
    <property type="entry name" value="CLASP"/>
    <property type="match status" value="1"/>
</dbReference>
<dbReference type="Proteomes" id="UP000028524">
    <property type="component" value="Unassembled WGS sequence"/>
</dbReference>
<proteinExistence type="inferred from homology"/>
<feature type="compositionally biased region" description="Polar residues" evidence="8">
    <location>
        <begin position="850"/>
        <end position="861"/>
    </location>
</feature>
<dbReference type="GO" id="GO:0005881">
    <property type="term" value="C:cytoplasmic microtubule"/>
    <property type="evidence" value="ECO:0007669"/>
    <property type="project" value="TreeGrafter"/>
</dbReference>
<keyword evidence="4" id="KW-0132">Cell division</keyword>
<dbReference type="InParanoid" id="A0A084QMQ2"/>
<dbReference type="GO" id="GO:0008017">
    <property type="term" value="F:microtubule binding"/>
    <property type="evidence" value="ECO:0007669"/>
    <property type="project" value="TreeGrafter"/>
</dbReference>
<dbReference type="SMART" id="SM01349">
    <property type="entry name" value="TOG"/>
    <property type="match status" value="3"/>
</dbReference>
<comment type="function">
    <text evidence="7">Microtubule binding protein that promotes the stabilization of dynamic microtubules. Required for mitotic spindle formation.</text>
</comment>
<comment type="subcellular location">
    <subcellularLocation>
        <location evidence="1">Cytoplasm</location>
        <location evidence="1">Cytoskeleton</location>
        <location evidence="1">Spindle</location>
    </subcellularLocation>
</comment>
<dbReference type="InterPro" id="IPR016024">
    <property type="entry name" value="ARM-type_fold"/>
</dbReference>
<dbReference type="EMBL" id="KL660616">
    <property type="protein sequence ID" value="KFA65237.1"/>
    <property type="molecule type" value="Genomic_DNA"/>
</dbReference>
<dbReference type="Pfam" id="PF12348">
    <property type="entry name" value="CLASP_N"/>
    <property type="match status" value="2"/>
</dbReference>
<name>A0A084QMQ2_STAC4</name>
<dbReference type="OrthoDB" id="46159at2759"/>
<dbReference type="SUPFAM" id="SSF48371">
    <property type="entry name" value="ARM repeat"/>
    <property type="match status" value="1"/>
</dbReference>
<dbReference type="AlphaFoldDB" id="A0A084QMQ2"/>
<reference evidence="10 11" key="1">
    <citation type="journal article" date="2014" name="BMC Genomics">
        <title>Comparative genome sequencing reveals chemotype-specific gene clusters in the toxigenic black mold Stachybotrys.</title>
        <authorList>
            <person name="Semeiks J."/>
            <person name="Borek D."/>
            <person name="Otwinowski Z."/>
            <person name="Grishin N.V."/>
        </authorList>
    </citation>
    <scope>NUCLEOTIDE SEQUENCE [LARGE SCALE GENOMIC DNA]</scope>
    <source>
        <strain evidence="10 11">IBT 40285</strain>
    </source>
</reference>
<sequence length="1115" mass="121428">MADSRLTEKQVADLATILRGDASLDAKVQYVTNIKSGIKQHNVPEASVPHLFEGLRAASTAQHAVLINAGFTALNHLLTRMSRQDPKLLSKEAPRTLPVVIEKLGDQKDKFRSLAMQALNTFYGVAPAEVERFIRNSAMGGKNPRTKEGALQWLLETHRDHGLQFRGYVPSLMELLEDADGMVRDAAKSTVIELFTNAPNAAKSDLKRQLKNFKVRPAIEQAIVKALAPTGGRPETPAEQAAPAAPSRPAFAASVSSMSERPMTPGGDSQADAVEPMYVNTNRELDDIFKDMAWHFEGRETEQNWLKREQGIMTLRKLNAGNVPAEFQDTFIAGLRAMLDGIIKSIVSLRTSLSKEGCSLVQDVANTFGPAMDPLVELLMQSLVKLSAGTKKISSQQANTTVDIIIGKVTYTPRLMQHIWGACQDKNVQPRLYSTGWLKTLLKKEAHHKSHIEHTGGVDLMEKCIKKGLGDPNPGVREKMRSTYWAFWGIWPARADAIMADLDQTAQKLLNKDPNNPNSPKKGEPVSRPGLGLSKSTMSSKPSLRDAMMAGKKASVSKNLPARPGSAMAHLSPVRTTTTASSSQPTAKSSTSRGRPESTISVNAKGMSVAPMRPNRRRPELAARPATAGPYSVRDQPSSMEVESPESIRPRAITPKPKDTTPRRTAQRPRPGHASHASESNVAASPTLRPTPRAAASSPRLTPPKLGKSQTGPLSSSPSRQNEEMTLVVPDVGGLSASQQQRTEQVDEVPVESPVEASDEPPVEAPQDVPQDVAQDTPPETSEEPTEVSPAPAQAPAEPMANLQLEPKTSSDTLKVYEDPFTEEQPKLKPAFTGTVLEDRPVNEDAASLPNLSRQPQSSEIVESPEKSKHNARLLQSGINKIRAKSLEVHGFRKLQALIRDGKTLFSDDTFEALLLGLFQYLEDPLDSVAPEKAQDVKAQILATIKLLLKRERANFQPHVSKGLESLLQTRSAYEGRAHIVSGLELLADELVAIGDGAEIVTVLSKHLQDCSDADAQGCRTLSMGLHVLKELLEKRDDFKLSETELGRLAALASQRLDSADSGVRMDAVQLCVALHARVGETAFWQALSDVKDDPKSLITYYIVKRQREQGVSGA</sequence>
<evidence type="ECO:0000256" key="3">
    <source>
        <dbReference type="ARBA" id="ARBA00011375"/>
    </source>
</evidence>
<dbReference type="InterPro" id="IPR011989">
    <property type="entry name" value="ARM-like"/>
</dbReference>
<evidence type="ECO:0000256" key="6">
    <source>
        <dbReference type="ARBA" id="ARBA00022776"/>
    </source>
</evidence>
<feature type="compositionally biased region" description="Polar residues" evidence="8">
    <location>
        <begin position="708"/>
        <end position="720"/>
    </location>
</feature>
<dbReference type="PANTHER" id="PTHR21567:SF9">
    <property type="entry name" value="CLIP-ASSOCIATING PROTEIN"/>
    <property type="match status" value="1"/>
</dbReference>
<evidence type="ECO:0000313" key="11">
    <source>
        <dbReference type="Proteomes" id="UP000028524"/>
    </source>
</evidence>
<feature type="compositionally biased region" description="Low complexity" evidence="8">
    <location>
        <begin position="576"/>
        <end position="592"/>
    </location>
</feature>
<dbReference type="HOGENOM" id="CLU_004060_0_0_1"/>
<dbReference type="InterPro" id="IPR034085">
    <property type="entry name" value="TOG"/>
</dbReference>
<comment type="subunit">
    <text evidence="3">Interacts with microtubules.</text>
</comment>
<dbReference type="GO" id="GO:0005815">
    <property type="term" value="C:microtubule organizing center"/>
    <property type="evidence" value="ECO:0007669"/>
    <property type="project" value="TreeGrafter"/>
</dbReference>
<evidence type="ECO:0000256" key="8">
    <source>
        <dbReference type="SAM" id="MobiDB-lite"/>
    </source>
</evidence>
<dbReference type="InterPro" id="IPR024395">
    <property type="entry name" value="CLASP_N_dom"/>
</dbReference>
<feature type="domain" description="TOG" evidence="9">
    <location>
        <begin position="1"/>
        <end position="228"/>
    </location>
</feature>
<evidence type="ECO:0000256" key="5">
    <source>
        <dbReference type="ARBA" id="ARBA00022701"/>
    </source>
</evidence>
<keyword evidence="6" id="KW-0131">Cell cycle</keyword>
<evidence type="ECO:0000256" key="2">
    <source>
        <dbReference type="ARBA" id="ARBA00009549"/>
    </source>
</evidence>
<dbReference type="GO" id="GO:0090307">
    <property type="term" value="P:mitotic spindle assembly"/>
    <property type="evidence" value="ECO:0007669"/>
    <property type="project" value="TreeGrafter"/>
</dbReference>
<feature type="region of interest" description="Disordered" evidence="8">
    <location>
        <begin position="819"/>
        <end position="870"/>
    </location>
</feature>
<feature type="region of interest" description="Disordered" evidence="8">
    <location>
        <begin position="228"/>
        <end position="272"/>
    </location>
</feature>
<keyword evidence="5" id="KW-0493">Microtubule</keyword>
<accession>A0A084QMQ2</accession>
<gene>
    <name evidence="10" type="ORF">S40285_01536</name>
</gene>
<dbReference type="Gene3D" id="1.25.10.10">
    <property type="entry name" value="Leucine-rich Repeat Variant"/>
    <property type="match status" value="3"/>
</dbReference>
<keyword evidence="6" id="KW-0498">Mitosis</keyword>